<dbReference type="InterPro" id="IPR012676">
    <property type="entry name" value="TGS-like"/>
</dbReference>
<dbReference type="CDD" id="cd01668">
    <property type="entry name" value="TGS_RSH"/>
    <property type="match status" value="1"/>
</dbReference>
<dbReference type="Pfam" id="PF02824">
    <property type="entry name" value="TGS"/>
    <property type="match status" value="1"/>
</dbReference>
<dbReference type="GO" id="GO:0005886">
    <property type="term" value="C:plasma membrane"/>
    <property type="evidence" value="ECO:0007669"/>
    <property type="project" value="TreeGrafter"/>
</dbReference>
<dbReference type="Pfam" id="PF04607">
    <property type="entry name" value="RelA_SpoT"/>
    <property type="match status" value="1"/>
</dbReference>
<comment type="caution">
    <text evidence="4">The sequence shown here is derived from an EMBL/GenBank/DDBJ whole genome shotgun (WGS) entry which is preliminary data.</text>
</comment>
<dbReference type="PROSITE" id="PS51880">
    <property type="entry name" value="TGS"/>
    <property type="match status" value="1"/>
</dbReference>
<dbReference type="InterPro" id="IPR002912">
    <property type="entry name" value="ACT_dom"/>
</dbReference>
<dbReference type="PANTHER" id="PTHR21262">
    <property type="entry name" value="GUANOSINE-3',5'-BIS DIPHOSPHATE 3'-PYROPHOSPHOHYDROLASE"/>
    <property type="match status" value="1"/>
</dbReference>
<reference evidence="3" key="2">
    <citation type="submission" date="2022-01" db="EMBL/GenBank/DDBJ databases">
        <title>Collection of gut derived symbiotic bacterial strains cultured from healthy donors.</title>
        <authorList>
            <person name="Lin H."/>
            <person name="Kohout C."/>
            <person name="Waligurski E."/>
            <person name="Pamer E.G."/>
        </authorList>
    </citation>
    <scope>NUCLEOTIDE SEQUENCE</scope>
    <source>
        <strain evidence="3">DFI.1.149</strain>
    </source>
</reference>
<sequence length="730" mass="84141">MNAMTEQTYRPIILSKYTAVLKSCRNLISSEDIRLIRKAFKIAIQNETEASELNYQEIVRILDITLIITQEIGLGRTSIICAMLHKTVEKEMITLEQIREMFGEKVEQIIKGLKDISHIYATQRIVNSENFRKLLLSFAEDIRVQLIFLAEKLYALRQAAQLSETGQKQLAMETSYIYIPFAHRLGLYNIKSEMEDTALRYANPQIYREIEQKLKESKTAREAYIAEFIAPIAEEMNRRGIKFKMKYRTKTIASILNKMRKSQVEFEEIFDIFAVRFIIDSVGENEKPDCWRVYSIVTDKYTPNPQRLRDWISVPKSNGYESLQTTVLGPGKRWVEVQIRTERMDEIAEKGFAAHWKYKGGSSDSIIENWLNELREILESNNENALELLDDMKINLQDKEVHVFTPKGDLITLQAGATLLDFAYAIHTNIGSKCVGGIVNHRNETLKYVLKNGDQVSIITAANQQPKADWLSFTVTSKARNKIRQYLNEEINHQADIGKETLMRRLKNWKIEFNDEVIRKLMQHYKYKFALDLYHGIAIGKHDPSEIKEILTQVEEKPAPVVPPKDIKVVRPKKIDEDVLLIDKNVDNVEYKFARCCNPVYGDDIIGFVSIGEGIKVHRRQCKNALELVRRYPYRIVKTRWTNDGATSYQTVLNLTGKEDGNIINKITELIAKDPHATLRAISINAAEGVFDGNITVLIDNTEHLSQLISRLKHLEGVVRVNRHDSMLED</sequence>
<accession>A0A412TYS1</accession>
<dbReference type="InterPro" id="IPR045600">
    <property type="entry name" value="RelA/SpoT_AH_RIS"/>
</dbReference>
<dbReference type="Pfam" id="PF13291">
    <property type="entry name" value="ACT_4"/>
    <property type="match status" value="1"/>
</dbReference>
<dbReference type="SMART" id="SM00954">
    <property type="entry name" value="RelA_SpoT"/>
    <property type="match status" value="1"/>
</dbReference>
<dbReference type="NCBIfam" id="TIGR00691">
    <property type="entry name" value="spoT_relA"/>
    <property type="match status" value="1"/>
</dbReference>
<evidence type="ECO:0000313" key="4">
    <source>
        <dbReference type="EMBL" id="RGU58850.1"/>
    </source>
</evidence>
<dbReference type="InterPro" id="IPR004811">
    <property type="entry name" value="RelA/Spo_fam"/>
</dbReference>
<dbReference type="Proteomes" id="UP000284243">
    <property type="component" value="Unassembled WGS sequence"/>
</dbReference>
<dbReference type="InterPro" id="IPR033655">
    <property type="entry name" value="TGS_RelA/SpoT"/>
</dbReference>
<proteinExistence type="inferred from homology"/>
<dbReference type="Pfam" id="PF19296">
    <property type="entry name" value="RelA_AH_RIS"/>
    <property type="match status" value="1"/>
</dbReference>
<dbReference type="InterPro" id="IPR043519">
    <property type="entry name" value="NT_sf"/>
</dbReference>
<organism evidence="4 5">
    <name type="scientific">Odoribacter splanchnicus</name>
    <dbReference type="NCBI Taxonomy" id="28118"/>
    <lineage>
        <taxon>Bacteria</taxon>
        <taxon>Pseudomonadati</taxon>
        <taxon>Bacteroidota</taxon>
        <taxon>Bacteroidia</taxon>
        <taxon>Bacteroidales</taxon>
        <taxon>Odoribacteraceae</taxon>
        <taxon>Odoribacter</taxon>
    </lineage>
</organism>
<dbReference type="GO" id="GO:0015969">
    <property type="term" value="P:guanosine tetraphosphate metabolic process"/>
    <property type="evidence" value="ECO:0007669"/>
    <property type="project" value="InterPro"/>
</dbReference>
<dbReference type="AlphaFoldDB" id="A0A412TYS1"/>
<evidence type="ECO:0000313" key="3">
    <source>
        <dbReference type="EMBL" id="MCG4961605.1"/>
    </source>
</evidence>
<dbReference type="SUPFAM" id="SSF109604">
    <property type="entry name" value="HD-domain/PDEase-like"/>
    <property type="match status" value="1"/>
</dbReference>
<evidence type="ECO:0000313" key="5">
    <source>
        <dbReference type="Proteomes" id="UP000284243"/>
    </source>
</evidence>
<reference evidence="4 5" key="1">
    <citation type="submission" date="2018-08" db="EMBL/GenBank/DDBJ databases">
        <title>A genome reference for cultivated species of the human gut microbiota.</title>
        <authorList>
            <person name="Zou Y."/>
            <person name="Xue W."/>
            <person name="Luo G."/>
        </authorList>
    </citation>
    <scope>NUCLEOTIDE SEQUENCE [LARGE SCALE GENOMIC DNA]</scope>
    <source>
        <strain evidence="4 5">AF16-14</strain>
    </source>
</reference>
<dbReference type="GO" id="GO:0016787">
    <property type="term" value="F:hydrolase activity"/>
    <property type="evidence" value="ECO:0007669"/>
    <property type="project" value="UniProtKB-KW"/>
</dbReference>
<gene>
    <name evidence="4" type="ORF">DWW57_00160</name>
    <name evidence="3" type="ORF">L0P03_17420</name>
</gene>
<dbReference type="Proteomes" id="UP001199750">
    <property type="component" value="Unassembled WGS sequence"/>
</dbReference>
<dbReference type="RefSeq" id="WP_022159491.1">
    <property type="nucleotide sequence ID" value="NZ_JADNGC010000001.1"/>
</dbReference>
<dbReference type="CDD" id="cd05399">
    <property type="entry name" value="NT_Rel-Spo_like"/>
    <property type="match status" value="1"/>
</dbReference>
<dbReference type="InterPro" id="IPR004095">
    <property type="entry name" value="TGS"/>
</dbReference>
<dbReference type="SUPFAM" id="SSF81301">
    <property type="entry name" value="Nucleotidyltransferase"/>
    <property type="match status" value="1"/>
</dbReference>
<evidence type="ECO:0000256" key="1">
    <source>
        <dbReference type="RuleBase" id="RU003847"/>
    </source>
</evidence>
<dbReference type="Gene3D" id="3.30.460.10">
    <property type="entry name" value="Beta Polymerase, domain 2"/>
    <property type="match status" value="1"/>
</dbReference>
<dbReference type="EMBL" id="JAKNDN010000040">
    <property type="protein sequence ID" value="MCG4961605.1"/>
    <property type="molecule type" value="Genomic_DNA"/>
</dbReference>
<dbReference type="Pfam" id="PF13328">
    <property type="entry name" value="HD_4"/>
    <property type="match status" value="1"/>
</dbReference>
<dbReference type="SUPFAM" id="SSF81271">
    <property type="entry name" value="TGS-like"/>
    <property type="match status" value="1"/>
</dbReference>
<name>A0A412TYS1_9BACT</name>
<dbReference type="Gene3D" id="1.10.3210.10">
    <property type="entry name" value="Hypothetical protein af1432"/>
    <property type="match status" value="1"/>
</dbReference>
<dbReference type="FunFam" id="3.10.20.30:FF:000002">
    <property type="entry name" value="GTP pyrophosphokinase (RelA/SpoT)"/>
    <property type="match status" value="1"/>
</dbReference>
<comment type="similarity">
    <text evidence="1">Belongs to the relA/spoT family.</text>
</comment>
<protein>
    <submittedName>
        <fullName evidence="4">Bifunctional (P)ppGpp synthetase/guanosine-3',5'-bis(Diphosphate) 3'-pyrophosphohydrolase</fullName>
    </submittedName>
    <submittedName>
        <fullName evidence="3">RelA/SpoT family protein</fullName>
    </submittedName>
</protein>
<comment type="function">
    <text evidence="1">In eubacteria ppGpp (guanosine 3'-diphosphate 5'-diphosphate) is a mediator of the stringent response that coordinates a variety of cellular activities in response to changes in nutritional abundance.</text>
</comment>
<dbReference type="InterPro" id="IPR007685">
    <property type="entry name" value="RelA_SpoT"/>
</dbReference>
<dbReference type="InterPro" id="IPR012675">
    <property type="entry name" value="Beta-grasp_dom_sf"/>
</dbReference>
<dbReference type="Gene3D" id="3.10.20.30">
    <property type="match status" value="1"/>
</dbReference>
<dbReference type="EMBL" id="QRYC01000001">
    <property type="protein sequence ID" value="RGU58850.1"/>
    <property type="molecule type" value="Genomic_DNA"/>
</dbReference>
<dbReference type="PANTHER" id="PTHR21262:SF31">
    <property type="entry name" value="GTP PYROPHOSPHOKINASE"/>
    <property type="match status" value="1"/>
</dbReference>
<keyword evidence="4" id="KW-0378">Hydrolase</keyword>
<evidence type="ECO:0000259" key="2">
    <source>
        <dbReference type="PROSITE" id="PS51880"/>
    </source>
</evidence>
<dbReference type="Gene3D" id="3.30.70.260">
    <property type="match status" value="1"/>
</dbReference>
<feature type="domain" description="TGS" evidence="2">
    <location>
        <begin position="399"/>
        <end position="460"/>
    </location>
</feature>